<protein>
    <submittedName>
        <fullName evidence="3">Uncharacterized protein</fullName>
    </submittedName>
</protein>
<evidence type="ECO:0000313" key="3">
    <source>
        <dbReference type="EMBL" id="CAK9249841.1"/>
    </source>
</evidence>
<evidence type="ECO:0000256" key="1">
    <source>
        <dbReference type="SAM" id="MobiDB-lite"/>
    </source>
</evidence>
<evidence type="ECO:0000313" key="4">
    <source>
        <dbReference type="Proteomes" id="UP001497444"/>
    </source>
</evidence>
<feature type="signal peptide" evidence="2">
    <location>
        <begin position="1"/>
        <end position="25"/>
    </location>
</feature>
<proteinExistence type="predicted"/>
<keyword evidence="2" id="KW-0732">Signal</keyword>
<feature type="region of interest" description="Disordered" evidence="1">
    <location>
        <begin position="496"/>
        <end position="529"/>
    </location>
</feature>
<comment type="caution">
    <text evidence="3">The sequence shown here is derived from an EMBL/GenBank/DDBJ whole genome shotgun (WGS) entry which is preliminary data.</text>
</comment>
<feature type="compositionally biased region" description="Acidic residues" evidence="1">
    <location>
        <begin position="515"/>
        <end position="529"/>
    </location>
</feature>
<name>A0ABP0V742_9BRYO</name>
<dbReference type="EMBL" id="CAXAQS010000054">
    <property type="protein sequence ID" value="CAK9249841.1"/>
    <property type="molecule type" value="Genomic_DNA"/>
</dbReference>
<keyword evidence="4" id="KW-1185">Reference proteome</keyword>
<organism evidence="3 4">
    <name type="scientific">Sphagnum jensenii</name>
    <dbReference type="NCBI Taxonomy" id="128206"/>
    <lineage>
        <taxon>Eukaryota</taxon>
        <taxon>Viridiplantae</taxon>
        <taxon>Streptophyta</taxon>
        <taxon>Embryophyta</taxon>
        <taxon>Bryophyta</taxon>
        <taxon>Sphagnophytina</taxon>
        <taxon>Sphagnopsida</taxon>
        <taxon>Sphagnales</taxon>
        <taxon>Sphagnaceae</taxon>
        <taxon>Sphagnum</taxon>
    </lineage>
</organism>
<evidence type="ECO:0000256" key="2">
    <source>
        <dbReference type="SAM" id="SignalP"/>
    </source>
</evidence>
<reference evidence="3" key="1">
    <citation type="submission" date="2024-02" db="EMBL/GenBank/DDBJ databases">
        <authorList>
            <consortium name="ELIXIR-Norway"/>
            <consortium name="Elixir Norway"/>
        </authorList>
    </citation>
    <scope>NUCLEOTIDE SEQUENCE</scope>
</reference>
<dbReference type="Proteomes" id="UP001497444">
    <property type="component" value="Unassembled WGS sequence"/>
</dbReference>
<gene>
    <name evidence="3" type="ORF">CSSPJE1EN1_LOCUS25219</name>
</gene>
<feature type="chain" id="PRO_5047356832" evidence="2">
    <location>
        <begin position="26"/>
        <end position="529"/>
    </location>
</feature>
<accession>A0ABP0V742</accession>
<sequence length="529" mass="59226">MRSRFYFTGWVALALSFLNLSAAFAASQCPSPRAGYPALAFGMTGIGRDLCKRQLDRARWLGFTSVSMSPAFYMTSGGGVRPASELGELESCLNRAYELGFDIVYKPMIEAESRANASNTSISHPKTMQEVLLQAIDGSPEAPWRAKFEFSPTDDYKQKAIDPFMNWIESKRASDPSFKTFRGSIVVATELHRSVSEFPQAWNNLMWGLRSRLESEGLKYQIEIGIDPTIFGKELWLPSELKTSFTRDSCAQYQAMLWTADFFAPSAYGDYLAGGFTSNPTQAVEKIYDHVTTSWIDSVRSRGCKLTQAIIDRYNNADYKDRDKGRSTRRSWPGEIGYGGSLKRSYSQFDTDPPVYRSSDSSYPEKLKEFEETTFKTEQYNFVRNTPIWLKGVLDSSRGSYRNTINIWVTGRFDVFGFSDLPSLGDLDSKPGQYTGADPVRGPDVIPAVSQLRDLVRAYTAERCAGWQPMLPVAQAIPAAVKKAVPHRKKKKIIHVRSGGSATVTATPDQPLELEKDDSSEELIEDDTN</sequence>